<keyword evidence="4" id="KW-0862">Zinc</keyword>
<reference evidence="9 10" key="1">
    <citation type="submission" date="2018-05" db="EMBL/GenBank/DDBJ databases">
        <title>Chitinophaga sp. nov., isolated from rhizosphere soil of Alhagi.</title>
        <authorList>
            <person name="Liu Y."/>
        </authorList>
    </citation>
    <scope>NUCLEOTIDE SEQUENCE [LARGE SCALE GENOMIC DNA]</scope>
    <source>
        <strain evidence="9 10">T22</strain>
    </source>
</reference>
<accession>A0ABN5LRQ1</accession>
<evidence type="ECO:0000259" key="8">
    <source>
        <dbReference type="Pfam" id="PF00749"/>
    </source>
</evidence>
<protein>
    <submittedName>
        <fullName evidence="9">tRNA glutamyl-Q synthetase</fullName>
    </submittedName>
</protein>
<sequence length="299" mass="33336">MEQQRTFSKTRIAPTPSGFLHLGNVFSFAVTAALARQTNAGILLRIDDLDQQRAEKDYVEDIFDTLRFLDIPWTEGPSGYGEFQARYSQVHRMPLYNAALEHLKEHVFACNCSRTQITRASLDGGYPGTCRHKNIPLSTPGAAWRLRTHHEQPLLVRTLSGTITEAVLPADMRDFVVRKKDGYPAYQLASVIDDQHFGIDLVVRGQDLWPSTLAQLYLSALLPGSRFADCVFYHHPLLLETSDQKMSKSAGATSVQYWKKQGKAPRDIYTMIAGRLRPGAVAGSFEDLTGLLPEAGTVL</sequence>
<evidence type="ECO:0000313" key="9">
    <source>
        <dbReference type="EMBL" id="AWO02058.1"/>
    </source>
</evidence>
<dbReference type="PANTHER" id="PTHR43311:SF1">
    <property type="entry name" value="GLUTAMYL-Q TRNA(ASP) SYNTHETASE"/>
    <property type="match status" value="1"/>
</dbReference>
<dbReference type="RefSeq" id="WP_119078264.1">
    <property type="nucleotide sequence ID" value="NZ_CP029600.1"/>
</dbReference>
<keyword evidence="5 7" id="KW-0067">ATP-binding</keyword>
<keyword evidence="2" id="KW-0479">Metal-binding</keyword>
<comment type="similarity">
    <text evidence="7">Belongs to the class-I aminoacyl-tRNA synthetase family.</text>
</comment>
<name>A0ABN5LRQ1_9BACT</name>
<evidence type="ECO:0000256" key="1">
    <source>
        <dbReference type="ARBA" id="ARBA00022598"/>
    </source>
</evidence>
<keyword evidence="7" id="KW-0648">Protein biosynthesis</keyword>
<dbReference type="EMBL" id="CP029600">
    <property type="protein sequence ID" value="AWO02058.1"/>
    <property type="molecule type" value="Genomic_DNA"/>
</dbReference>
<keyword evidence="3 7" id="KW-0547">Nucleotide-binding</keyword>
<dbReference type="PANTHER" id="PTHR43311">
    <property type="entry name" value="GLUTAMATE--TRNA LIGASE"/>
    <property type="match status" value="1"/>
</dbReference>
<feature type="domain" description="Glutamyl/glutaminyl-tRNA synthetase class Ib catalytic" evidence="8">
    <location>
        <begin position="9"/>
        <end position="271"/>
    </location>
</feature>
<evidence type="ECO:0000313" key="10">
    <source>
        <dbReference type="Proteomes" id="UP000246099"/>
    </source>
</evidence>
<dbReference type="InterPro" id="IPR020058">
    <property type="entry name" value="Glu/Gln-tRNA-synth_Ib_cat-dom"/>
</dbReference>
<dbReference type="InterPro" id="IPR001412">
    <property type="entry name" value="aa-tRNA-synth_I_CS"/>
</dbReference>
<dbReference type="Proteomes" id="UP000246099">
    <property type="component" value="Chromosome"/>
</dbReference>
<evidence type="ECO:0000256" key="6">
    <source>
        <dbReference type="ARBA" id="ARBA00023146"/>
    </source>
</evidence>
<dbReference type="Pfam" id="PF00749">
    <property type="entry name" value="tRNA-synt_1c"/>
    <property type="match status" value="1"/>
</dbReference>
<gene>
    <name evidence="9" type="ORF">DLD77_10300</name>
</gene>
<dbReference type="PROSITE" id="PS00178">
    <property type="entry name" value="AA_TRNA_LIGASE_I"/>
    <property type="match status" value="1"/>
</dbReference>
<dbReference type="SUPFAM" id="SSF52374">
    <property type="entry name" value="Nucleotidylyl transferase"/>
    <property type="match status" value="1"/>
</dbReference>
<keyword evidence="10" id="KW-1185">Reference proteome</keyword>
<keyword evidence="1 7" id="KW-0436">Ligase</keyword>
<evidence type="ECO:0000256" key="7">
    <source>
        <dbReference type="RuleBase" id="RU363037"/>
    </source>
</evidence>
<dbReference type="PRINTS" id="PR00987">
    <property type="entry name" value="TRNASYNTHGLU"/>
</dbReference>
<dbReference type="InterPro" id="IPR049940">
    <property type="entry name" value="GluQ/Sye"/>
</dbReference>
<keyword evidence="6 7" id="KW-0030">Aminoacyl-tRNA synthetase</keyword>
<organism evidence="9 10">
    <name type="scientific">Chitinophaga alhagiae</name>
    <dbReference type="NCBI Taxonomy" id="2203219"/>
    <lineage>
        <taxon>Bacteria</taxon>
        <taxon>Pseudomonadati</taxon>
        <taxon>Bacteroidota</taxon>
        <taxon>Chitinophagia</taxon>
        <taxon>Chitinophagales</taxon>
        <taxon>Chitinophagaceae</taxon>
        <taxon>Chitinophaga</taxon>
    </lineage>
</organism>
<dbReference type="InterPro" id="IPR014729">
    <property type="entry name" value="Rossmann-like_a/b/a_fold"/>
</dbReference>
<dbReference type="InterPro" id="IPR000924">
    <property type="entry name" value="Glu/Gln-tRNA-synth"/>
</dbReference>
<evidence type="ECO:0000256" key="2">
    <source>
        <dbReference type="ARBA" id="ARBA00022723"/>
    </source>
</evidence>
<evidence type="ECO:0000256" key="4">
    <source>
        <dbReference type="ARBA" id="ARBA00022833"/>
    </source>
</evidence>
<evidence type="ECO:0000256" key="3">
    <source>
        <dbReference type="ARBA" id="ARBA00022741"/>
    </source>
</evidence>
<proteinExistence type="inferred from homology"/>
<evidence type="ECO:0000256" key="5">
    <source>
        <dbReference type="ARBA" id="ARBA00022840"/>
    </source>
</evidence>
<dbReference type="Gene3D" id="3.40.50.620">
    <property type="entry name" value="HUPs"/>
    <property type="match status" value="1"/>
</dbReference>